<dbReference type="AlphaFoldDB" id="A0A7W9NFA3"/>
<dbReference type="GO" id="GO:0044877">
    <property type="term" value="F:protein-containing complex binding"/>
    <property type="evidence" value="ECO:0007669"/>
    <property type="project" value="TreeGrafter"/>
</dbReference>
<protein>
    <submittedName>
        <fullName evidence="2">Uncharacterized protein YbjT (DUF2867 family)</fullName>
    </submittedName>
</protein>
<sequence length="250" mass="26050">MKIVVIGGTGLIGSNAVAKLRAEGHEAVPAAPSTGVNTLTGEGLKEVLQGADVLVDVSNSPSFADDDVMDFFTTSTGNLTEAAEEAGVGHYVALSIVGIDRAPDIGYYRAKVAQESALRAAGLPHTIIRATQFFEFAGGIADMCTVDGTVRLPAAKAQPMAAADVSTAVARTAAGDPFNGIFEIAGPEVFTLEEWVRTVLDSRQDPRAVVTDPQAKFFGGVPGQTALLPGPDVRLAQTRLAAWLTAEREK</sequence>
<dbReference type="InterPro" id="IPR016040">
    <property type="entry name" value="NAD(P)-bd_dom"/>
</dbReference>
<evidence type="ECO:0000313" key="2">
    <source>
        <dbReference type="EMBL" id="MBB5889793.1"/>
    </source>
</evidence>
<comment type="caution">
    <text evidence="2">The sequence shown here is derived from an EMBL/GenBank/DDBJ whole genome shotgun (WGS) entry which is preliminary data.</text>
</comment>
<dbReference type="EMBL" id="JACHIR010000001">
    <property type="protein sequence ID" value="MBB5889793.1"/>
    <property type="molecule type" value="Genomic_DNA"/>
</dbReference>
<dbReference type="InterPro" id="IPR036291">
    <property type="entry name" value="NAD(P)-bd_dom_sf"/>
</dbReference>
<dbReference type="PANTHER" id="PTHR12126:SF11">
    <property type="entry name" value="NADH DEHYDROGENASE [UBIQUINONE] 1 ALPHA SUBCOMPLEX SUBUNIT 9, MITOCHONDRIAL"/>
    <property type="match status" value="1"/>
</dbReference>
<dbReference type="InterPro" id="IPR051207">
    <property type="entry name" value="ComplexI_NDUFA9_subunit"/>
</dbReference>
<gene>
    <name evidence="2" type="ORF">BJ998_000989</name>
</gene>
<evidence type="ECO:0000313" key="3">
    <source>
        <dbReference type="Proteomes" id="UP000585638"/>
    </source>
</evidence>
<proteinExistence type="predicted"/>
<dbReference type="Pfam" id="PF13460">
    <property type="entry name" value="NAD_binding_10"/>
    <property type="match status" value="1"/>
</dbReference>
<evidence type="ECO:0000259" key="1">
    <source>
        <dbReference type="Pfam" id="PF13460"/>
    </source>
</evidence>
<dbReference type="Proteomes" id="UP000585638">
    <property type="component" value="Unassembled WGS sequence"/>
</dbReference>
<dbReference type="RefSeq" id="WP_184858860.1">
    <property type="nucleotide sequence ID" value="NZ_BAAAWY010000002.1"/>
</dbReference>
<dbReference type="PANTHER" id="PTHR12126">
    <property type="entry name" value="NADH-UBIQUINONE OXIDOREDUCTASE 39 KDA SUBUNIT-RELATED"/>
    <property type="match status" value="1"/>
</dbReference>
<reference evidence="2 3" key="1">
    <citation type="submission" date="2020-08" db="EMBL/GenBank/DDBJ databases">
        <title>Sequencing the genomes of 1000 actinobacteria strains.</title>
        <authorList>
            <person name="Klenk H.-P."/>
        </authorList>
    </citation>
    <scope>NUCLEOTIDE SEQUENCE [LARGE SCALE GENOMIC DNA]</scope>
    <source>
        <strain evidence="2 3">DSM 43851</strain>
    </source>
</reference>
<feature type="domain" description="NAD(P)-binding" evidence="1">
    <location>
        <begin position="7"/>
        <end position="135"/>
    </location>
</feature>
<keyword evidence="3" id="KW-1185">Reference proteome</keyword>
<dbReference type="SUPFAM" id="SSF51735">
    <property type="entry name" value="NAD(P)-binding Rossmann-fold domains"/>
    <property type="match status" value="1"/>
</dbReference>
<name>A0A7W9NFA3_9PSEU</name>
<accession>A0A7W9NFA3</accession>
<dbReference type="Gene3D" id="3.40.50.720">
    <property type="entry name" value="NAD(P)-binding Rossmann-like Domain"/>
    <property type="match status" value="1"/>
</dbReference>
<organism evidence="2 3">
    <name type="scientific">Kutzneria kofuensis</name>
    <dbReference type="NCBI Taxonomy" id="103725"/>
    <lineage>
        <taxon>Bacteria</taxon>
        <taxon>Bacillati</taxon>
        <taxon>Actinomycetota</taxon>
        <taxon>Actinomycetes</taxon>
        <taxon>Pseudonocardiales</taxon>
        <taxon>Pseudonocardiaceae</taxon>
        <taxon>Kutzneria</taxon>
    </lineage>
</organism>